<keyword evidence="1" id="KW-0175">Coiled coil</keyword>
<sequence length="904" mass="105665">MKIEKLHIYGFGKHEHVEISLMNGINIFYGENEAGKSTIQQFILHILFGFPQKNAQLLRYEPKSGAMYGGKIHLIDQFGDRVIVERVKGKASGDVILYFEDGTRGGEKELSSLLHSYSRTDFEAIFSFSLLQLQGFERMTEEELTRTLLTSGTTGMDMLTSVETQFVKEMGELFKPTGKKPLINQKMEELRALELAWKQQMEEVQMYEPSIKRLQELELLIVERLEEEKNISNQLQQYLQWKQLKPIKEKEIALEQALEKVKHQTFPSDGIRRYELIKDKETSVKIATEQIKEELSSITNSKTALSQEELEALQAFLNNESEWHELRAKRIQIEEEQSKTLQSQMQQLALIGVDWEKSLTQMVQADVSIGKEDKLVSFLKNQEQLDRQIVQENRLLQMKKEDFEKHQHHLNESKRTNRPSSQKTNPNGIAFLLIAVILLIGFTFSFLQANWIIALTTVLISAIVYIGFKFLLKALQQTNDVQKYEHLLLKEQQALKEQIERLEYTLRELEREKSEIGHQVRTFLAEYHISELSPSLLPKVFNRLRMIQEQQILLDQMETKLYEVSKRVQTLFGRAKEVAAIQLIEEMLFHQLREYYLTEKRKAEEQEFKAGKIDQLETKLQEARLVLATYEEKIEELFKEANAVTEEDYYMASTIYEEKLALTIELEQIRMQLGNREINMQDFNESFEIECKEKLQASQQVRNQMLEEKATLQYKTKMLIENDEQSEKLQQLEQKKAELYKLVKKWAAYKAIVEAIQQTFVQLKEKRLPEVLEYAQSYFRTLTANVYEELILSPEGNFEAVRLNGQRFKIAELSQATKEQAYISLRIALAVALKGTTPFPIIMDDPFVHFDRFRLQHMVQLMTELQKKHQLLYFTCHENMRYGWKDAHIVEVADILAGSGGNVK</sequence>
<dbReference type="InterPro" id="IPR027417">
    <property type="entry name" value="P-loop_NTPase"/>
</dbReference>
<keyword evidence="2" id="KW-0812">Transmembrane</keyword>
<keyword evidence="2" id="KW-1133">Transmembrane helix</keyword>
<reference evidence="4 5" key="1">
    <citation type="submission" date="2019-05" db="EMBL/GenBank/DDBJ databases">
        <title>Psychrobacillus vulpis sp. nov., a new species isolated from feces of a red fox that inhabits in The Tablas de Daimiel Natural Park, Albacete, Spain.</title>
        <authorList>
            <person name="Rodriguez M."/>
            <person name="Reina J.C."/>
            <person name="Bejar V."/>
            <person name="Llamas I."/>
        </authorList>
    </citation>
    <scope>NUCLEOTIDE SEQUENCE [LARGE SCALE GENOMIC DNA]</scope>
    <source>
        <strain evidence="4 5">NEAU-3TGS17</strain>
    </source>
</reference>
<feature type="coiled-coil region" evidence="1">
    <location>
        <begin position="481"/>
        <end position="519"/>
    </location>
</feature>
<comment type="caution">
    <text evidence="4">The sequence shown here is derived from an EMBL/GenBank/DDBJ whole genome shotgun (WGS) entry which is preliminary data.</text>
</comment>
<dbReference type="Proteomes" id="UP000317316">
    <property type="component" value="Unassembled WGS sequence"/>
</dbReference>
<feature type="domain" description="YhaN AAA" evidence="3">
    <location>
        <begin position="1"/>
        <end position="201"/>
    </location>
</feature>
<dbReference type="EMBL" id="VDGH01000014">
    <property type="protein sequence ID" value="TQR09126.1"/>
    <property type="molecule type" value="Genomic_DNA"/>
</dbReference>
<feature type="coiled-coil region" evidence="1">
    <location>
        <begin position="613"/>
        <end position="647"/>
    </location>
</feature>
<dbReference type="Pfam" id="PF13514">
    <property type="entry name" value="AAA_27"/>
    <property type="match status" value="1"/>
</dbReference>
<feature type="coiled-coil region" evidence="1">
    <location>
        <begin position="715"/>
        <end position="742"/>
    </location>
</feature>
<evidence type="ECO:0000256" key="2">
    <source>
        <dbReference type="SAM" id="Phobius"/>
    </source>
</evidence>
<dbReference type="OrthoDB" id="9764467at2"/>
<feature type="transmembrane region" description="Helical" evidence="2">
    <location>
        <begin position="428"/>
        <end position="446"/>
    </location>
</feature>
<accession>A0A544SV89</accession>
<dbReference type="PANTHER" id="PTHR41259">
    <property type="entry name" value="DOUBLE-STRAND BREAK REPAIR RAD50 ATPASE, PUTATIVE-RELATED"/>
    <property type="match status" value="1"/>
</dbReference>
<keyword evidence="2" id="KW-0472">Membrane</keyword>
<name>A0A544SV89_9BACI</name>
<protein>
    <recommendedName>
        <fullName evidence="3">YhaN AAA domain-containing protein</fullName>
    </recommendedName>
</protein>
<evidence type="ECO:0000259" key="3">
    <source>
        <dbReference type="Pfam" id="PF13514"/>
    </source>
</evidence>
<organism evidence="4 5">
    <name type="scientific">Psychrobacillus lasiicapitis</name>
    <dbReference type="NCBI Taxonomy" id="1636719"/>
    <lineage>
        <taxon>Bacteria</taxon>
        <taxon>Bacillati</taxon>
        <taxon>Bacillota</taxon>
        <taxon>Bacilli</taxon>
        <taxon>Bacillales</taxon>
        <taxon>Bacillaceae</taxon>
        <taxon>Psychrobacillus</taxon>
    </lineage>
</organism>
<evidence type="ECO:0000313" key="4">
    <source>
        <dbReference type="EMBL" id="TQR09126.1"/>
    </source>
</evidence>
<dbReference type="SUPFAM" id="SSF52540">
    <property type="entry name" value="P-loop containing nucleoside triphosphate hydrolases"/>
    <property type="match status" value="1"/>
</dbReference>
<evidence type="ECO:0000313" key="5">
    <source>
        <dbReference type="Proteomes" id="UP000317316"/>
    </source>
</evidence>
<proteinExistence type="predicted"/>
<dbReference type="Gene3D" id="3.40.50.300">
    <property type="entry name" value="P-loop containing nucleotide triphosphate hydrolases"/>
    <property type="match status" value="2"/>
</dbReference>
<evidence type="ECO:0000256" key="1">
    <source>
        <dbReference type="SAM" id="Coils"/>
    </source>
</evidence>
<dbReference type="PANTHER" id="PTHR41259:SF1">
    <property type="entry name" value="DOUBLE-STRAND BREAK REPAIR RAD50 ATPASE, PUTATIVE-RELATED"/>
    <property type="match status" value="1"/>
</dbReference>
<keyword evidence="5" id="KW-1185">Reference proteome</keyword>
<dbReference type="InterPro" id="IPR038734">
    <property type="entry name" value="YhaN_AAA"/>
</dbReference>
<gene>
    <name evidence="4" type="ORF">FG382_20225</name>
</gene>
<dbReference type="RefSeq" id="WP_142540659.1">
    <property type="nucleotide sequence ID" value="NZ_BMIE01000011.1"/>
</dbReference>
<dbReference type="AlphaFoldDB" id="A0A544SV89"/>
<feature type="transmembrane region" description="Helical" evidence="2">
    <location>
        <begin position="452"/>
        <end position="472"/>
    </location>
</feature>